<reference evidence="3 4" key="1">
    <citation type="journal article" date="2016" name="C (Basel)">
        <title>Selective Growth of and Electricity Production by Marine Exoelectrogenic Bacteria in Self-Aggregated Hydrogel of Microbially Reduced Graphene Oxide.</title>
        <authorList>
            <person name="Yoshida N."/>
            <person name="Goto Y."/>
            <person name="Miyata Y."/>
        </authorList>
    </citation>
    <scope>NUCLEOTIDE SEQUENCE [LARGE SCALE GENOMIC DNA]</scope>
    <source>
        <strain evidence="3 4">NIT-T3</strain>
    </source>
</reference>
<name>A0ABM8HXQ3_9BACT</name>
<dbReference type="EMBL" id="AP024355">
    <property type="protein sequence ID" value="BCR05583.1"/>
    <property type="molecule type" value="Genomic_DNA"/>
</dbReference>
<dbReference type="InterPro" id="IPR006869">
    <property type="entry name" value="DUF547"/>
</dbReference>
<dbReference type="PANTHER" id="PTHR46361">
    <property type="entry name" value="ELECTRON CARRIER/ PROTEIN DISULFIDE OXIDOREDUCTASE"/>
    <property type="match status" value="1"/>
</dbReference>
<keyword evidence="1" id="KW-0732">Signal</keyword>
<reference evidence="3 4" key="2">
    <citation type="journal article" date="2021" name="Int. J. Syst. Evol. Microbiol.">
        <title>Isolation and Polyphasic Characterization of Desulfuromonas versatilis sp. Nov., an Electrogenic Bacteria Capable of Versatile Metabolism Isolated from a Graphene Oxide-Reducing Enrichment Culture.</title>
        <authorList>
            <person name="Xie L."/>
            <person name="Yoshida N."/>
            <person name="Ishii S."/>
            <person name="Meng L."/>
        </authorList>
    </citation>
    <scope>NUCLEOTIDE SEQUENCE [LARGE SCALE GENOMIC DNA]</scope>
    <source>
        <strain evidence="3 4">NIT-T3</strain>
    </source>
</reference>
<keyword evidence="4" id="KW-1185">Reference proteome</keyword>
<dbReference type="Proteomes" id="UP001319827">
    <property type="component" value="Chromosome"/>
</dbReference>
<dbReference type="PANTHER" id="PTHR46361:SF3">
    <property type="entry name" value="ELECTRON CARRIER_ PROTEIN DISULFIDE OXIDOREDUCTASE"/>
    <property type="match status" value="1"/>
</dbReference>
<evidence type="ECO:0000259" key="2">
    <source>
        <dbReference type="Pfam" id="PF04784"/>
    </source>
</evidence>
<evidence type="ECO:0000256" key="1">
    <source>
        <dbReference type="SAM" id="SignalP"/>
    </source>
</evidence>
<organism evidence="3 4">
    <name type="scientific">Desulfuromonas versatilis</name>
    <dbReference type="NCBI Taxonomy" id="2802975"/>
    <lineage>
        <taxon>Bacteria</taxon>
        <taxon>Pseudomonadati</taxon>
        <taxon>Thermodesulfobacteriota</taxon>
        <taxon>Desulfuromonadia</taxon>
        <taxon>Desulfuromonadales</taxon>
        <taxon>Desulfuromonadaceae</taxon>
        <taxon>Desulfuromonas</taxon>
    </lineage>
</organism>
<feature type="domain" description="DUF547" evidence="2">
    <location>
        <begin position="97"/>
        <end position="211"/>
    </location>
</feature>
<proteinExistence type="predicted"/>
<protein>
    <submittedName>
        <fullName evidence="3">DUF547 domain-containing protein</fullName>
    </submittedName>
</protein>
<sequence>MITARSLWLALLAAGLLLMAVPDAPAAPRPELWPRWQAHDPASNQRVNHAAWGGFLKRYLVTDHPSGIHRLRYREVSEEDRQGLASYLEHLQQVAVSTLNREEQKAYWINLYNALTVKVVLDHYPVDSIRDIDISPGFFSDGPWDAQLLLIEGERLSLNDIEHRILRPVFVDNRVHYALNCASLGCPNLQPRPFSAANLERLLEEGARAYVNHPRGVRLEGERLVVSSIYEWFQVDFGGSVQGVLQHLIGFADPPLGERLRDHSGGFADDYDWALNE</sequence>
<dbReference type="Pfam" id="PF04784">
    <property type="entry name" value="DUF547"/>
    <property type="match status" value="1"/>
</dbReference>
<gene>
    <name evidence="3" type="ORF">DESUT3_26520</name>
</gene>
<evidence type="ECO:0000313" key="4">
    <source>
        <dbReference type="Proteomes" id="UP001319827"/>
    </source>
</evidence>
<feature type="signal peptide" evidence="1">
    <location>
        <begin position="1"/>
        <end position="26"/>
    </location>
</feature>
<accession>A0ABM8HXQ3</accession>
<evidence type="ECO:0000313" key="3">
    <source>
        <dbReference type="EMBL" id="BCR05583.1"/>
    </source>
</evidence>
<dbReference type="RefSeq" id="WP_221249001.1">
    <property type="nucleotide sequence ID" value="NZ_AP024355.1"/>
</dbReference>
<feature type="chain" id="PRO_5047042063" evidence="1">
    <location>
        <begin position="27"/>
        <end position="277"/>
    </location>
</feature>